<dbReference type="Proteomes" id="UP000233556">
    <property type="component" value="Unassembled WGS sequence"/>
</dbReference>
<evidence type="ECO:0008006" key="4">
    <source>
        <dbReference type="Google" id="ProtNLM"/>
    </source>
</evidence>
<organism evidence="2 3">
    <name type="scientific">Limosa lapponica baueri</name>
    <dbReference type="NCBI Taxonomy" id="1758121"/>
    <lineage>
        <taxon>Eukaryota</taxon>
        <taxon>Metazoa</taxon>
        <taxon>Chordata</taxon>
        <taxon>Craniata</taxon>
        <taxon>Vertebrata</taxon>
        <taxon>Euteleostomi</taxon>
        <taxon>Archelosauria</taxon>
        <taxon>Archosauria</taxon>
        <taxon>Dinosauria</taxon>
        <taxon>Saurischia</taxon>
        <taxon>Theropoda</taxon>
        <taxon>Coelurosauria</taxon>
        <taxon>Aves</taxon>
        <taxon>Neognathae</taxon>
        <taxon>Neoaves</taxon>
        <taxon>Charadriiformes</taxon>
        <taxon>Scolopacidae</taxon>
        <taxon>Limosa</taxon>
    </lineage>
</organism>
<evidence type="ECO:0000313" key="3">
    <source>
        <dbReference type="Proteomes" id="UP000233556"/>
    </source>
</evidence>
<sequence length="128" mass="14535">MTSWIPQGSVWDTSHLICTSDWEMMMTKCVLIKFADDTKLGGSTNMVSVWVAIQRDLDRLEDRAKKEHFGSQQGQMQSSAPEKEEPLTTGKTGYWREQFCRKEAGAQQAEQEPVCKEEVNIHLGCIPL</sequence>
<dbReference type="EMBL" id="KZ505636">
    <property type="protein sequence ID" value="PKU49546.1"/>
    <property type="molecule type" value="Genomic_DNA"/>
</dbReference>
<feature type="compositionally biased region" description="Polar residues" evidence="1">
    <location>
        <begin position="70"/>
        <end position="80"/>
    </location>
</feature>
<name>A0A2I0UU40_LIMLA</name>
<accession>A0A2I0UU40</accession>
<reference evidence="3" key="1">
    <citation type="submission" date="2017-11" db="EMBL/GenBank/DDBJ databases">
        <authorList>
            <person name="Lima N.C."/>
            <person name="Parody-Merino A.M."/>
            <person name="Battley P.F."/>
            <person name="Fidler A.E."/>
            <person name="Prosdocimi F."/>
        </authorList>
    </citation>
    <scope>NUCLEOTIDE SEQUENCE [LARGE SCALE GENOMIC DNA]</scope>
</reference>
<reference evidence="3" key="2">
    <citation type="submission" date="2017-12" db="EMBL/GenBank/DDBJ databases">
        <title>Genome sequence of the Bar-tailed Godwit (Limosa lapponica baueri).</title>
        <authorList>
            <person name="Lima N.C.B."/>
            <person name="Parody-Merino A.M."/>
            <person name="Battley P.F."/>
            <person name="Fidler A.E."/>
            <person name="Prosdocimi F."/>
        </authorList>
    </citation>
    <scope>NUCLEOTIDE SEQUENCE [LARGE SCALE GENOMIC DNA]</scope>
</reference>
<dbReference type="AlphaFoldDB" id="A0A2I0UU40"/>
<proteinExistence type="predicted"/>
<protein>
    <recommendedName>
        <fullName evidence="4">Rna-directed dna polymerase from mobile element jockey-like</fullName>
    </recommendedName>
</protein>
<feature type="region of interest" description="Disordered" evidence="1">
    <location>
        <begin position="63"/>
        <end position="91"/>
    </location>
</feature>
<gene>
    <name evidence="2" type="ORF">llap_99</name>
</gene>
<keyword evidence="3" id="KW-1185">Reference proteome</keyword>
<evidence type="ECO:0000256" key="1">
    <source>
        <dbReference type="SAM" id="MobiDB-lite"/>
    </source>
</evidence>
<dbReference type="OrthoDB" id="410381at2759"/>
<evidence type="ECO:0000313" key="2">
    <source>
        <dbReference type="EMBL" id="PKU49546.1"/>
    </source>
</evidence>